<dbReference type="EMBL" id="CADCWF010000151">
    <property type="protein sequence ID" value="CAA9559185.1"/>
    <property type="molecule type" value="Genomic_DNA"/>
</dbReference>
<evidence type="ECO:0000256" key="4">
    <source>
        <dbReference type="ARBA" id="ARBA00023027"/>
    </source>
</evidence>
<name>A0A6J4UX19_9BACT</name>
<dbReference type="SUPFAM" id="SSF111331">
    <property type="entry name" value="NAD kinase/diacylglycerol kinase-like"/>
    <property type="match status" value="1"/>
</dbReference>
<evidence type="ECO:0000256" key="3">
    <source>
        <dbReference type="ARBA" id="ARBA00022857"/>
    </source>
</evidence>
<evidence type="ECO:0000256" key="6">
    <source>
        <dbReference type="HAMAP-Rule" id="MF_00361"/>
    </source>
</evidence>
<feature type="binding site" evidence="6">
    <location>
        <begin position="151"/>
        <end position="152"/>
    </location>
    <ligand>
        <name>NAD(+)</name>
        <dbReference type="ChEBI" id="CHEBI:57540"/>
    </ligand>
</feature>
<feature type="binding site" evidence="6">
    <location>
        <position position="84"/>
    </location>
    <ligand>
        <name>NAD(+)</name>
        <dbReference type="ChEBI" id="CHEBI:57540"/>
    </ligand>
</feature>
<protein>
    <recommendedName>
        <fullName evidence="6">NAD kinase</fullName>
        <ecNumber evidence="6">2.7.1.23</ecNumber>
    </recommendedName>
    <alternativeName>
        <fullName evidence="6">ATP-dependent NAD kinase</fullName>
    </alternativeName>
</protein>
<dbReference type="GO" id="GO:0019674">
    <property type="term" value="P:NAD+ metabolic process"/>
    <property type="evidence" value="ECO:0007669"/>
    <property type="project" value="InterPro"/>
</dbReference>
<evidence type="ECO:0000256" key="7">
    <source>
        <dbReference type="SAM" id="MobiDB-lite"/>
    </source>
</evidence>
<organism evidence="8">
    <name type="scientific">uncultured Thermomicrobiales bacterium</name>
    <dbReference type="NCBI Taxonomy" id="1645740"/>
    <lineage>
        <taxon>Bacteria</taxon>
        <taxon>Pseudomonadati</taxon>
        <taxon>Thermomicrobiota</taxon>
        <taxon>Thermomicrobia</taxon>
        <taxon>Thermomicrobiales</taxon>
        <taxon>environmental samples</taxon>
    </lineage>
</organism>
<dbReference type="InterPro" id="IPR017438">
    <property type="entry name" value="ATP-NAD_kinase_N"/>
</dbReference>
<comment type="caution">
    <text evidence="6">Lacks conserved residue(s) required for the propagation of feature annotation.</text>
</comment>
<comment type="catalytic activity">
    <reaction evidence="5 6">
        <text>NAD(+) + ATP = ADP + NADP(+) + H(+)</text>
        <dbReference type="Rhea" id="RHEA:18629"/>
        <dbReference type="ChEBI" id="CHEBI:15378"/>
        <dbReference type="ChEBI" id="CHEBI:30616"/>
        <dbReference type="ChEBI" id="CHEBI:57540"/>
        <dbReference type="ChEBI" id="CHEBI:58349"/>
        <dbReference type="ChEBI" id="CHEBI:456216"/>
        <dbReference type="EC" id="2.7.1.23"/>
    </reaction>
</comment>
<feature type="binding site" evidence="6">
    <location>
        <begin position="79"/>
        <end position="80"/>
    </location>
    <ligand>
        <name>NAD(+)</name>
        <dbReference type="ChEBI" id="CHEBI:57540"/>
    </ligand>
</feature>
<keyword evidence="6" id="KW-0547">Nucleotide-binding</keyword>
<dbReference type="AlphaFoldDB" id="A0A6J4UX19"/>
<gene>
    <name evidence="6" type="primary">nadK</name>
    <name evidence="8" type="ORF">AVDCRST_MAG59-2341</name>
</gene>
<dbReference type="GO" id="GO:0003951">
    <property type="term" value="F:NAD+ kinase activity"/>
    <property type="evidence" value="ECO:0007669"/>
    <property type="project" value="UniProtKB-UniRule"/>
</dbReference>
<dbReference type="Pfam" id="PF20143">
    <property type="entry name" value="NAD_kinase_C"/>
    <property type="match status" value="1"/>
</dbReference>
<comment type="subcellular location">
    <subcellularLocation>
        <location evidence="6">Cytoplasm</location>
    </subcellularLocation>
</comment>
<keyword evidence="4 6" id="KW-0520">NAD</keyword>
<dbReference type="GO" id="GO:0006741">
    <property type="term" value="P:NADP+ biosynthetic process"/>
    <property type="evidence" value="ECO:0007669"/>
    <property type="project" value="UniProtKB-UniRule"/>
</dbReference>
<evidence type="ECO:0000313" key="8">
    <source>
        <dbReference type="EMBL" id="CAA9559185.1"/>
    </source>
</evidence>
<reference evidence="8" key="1">
    <citation type="submission" date="2020-02" db="EMBL/GenBank/DDBJ databases">
        <authorList>
            <person name="Meier V. D."/>
        </authorList>
    </citation>
    <scope>NUCLEOTIDE SEQUENCE</scope>
    <source>
        <strain evidence="8">AVDCRST_MAG59</strain>
    </source>
</reference>
<dbReference type="GO" id="GO:0046872">
    <property type="term" value="F:metal ion binding"/>
    <property type="evidence" value="ECO:0007669"/>
    <property type="project" value="UniProtKB-UniRule"/>
</dbReference>
<feature type="region of interest" description="Disordered" evidence="7">
    <location>
        <begin position="297"/>
        <end position="316"/>
    </location>
</feature>
<dbReference type="InterPro" id="IPR017437">
    <property type="entry name" value="ATP-NAD_kinase_PpnK-typ_C"/>
</dbReference>
<feature type="binding site" evidence="6">
    <location>
        <position position="179"/>
    </location>
    <ligand>
        <name>NAD(+)</name>
        <dbReference type="ChEBI" id="CHEBI:57540"/>
    </ligand>
</feature>
<dbReference type="Gene3D" id="3.40.50.10330">
    <property type="entry name" value="Probable inorganic polyphosphate/atp-NAD kinase, domain 1"/>
    <property type="match status" value="1"/>
</dbReference>
<dbReference type="PANTHER" id="PTHR20275:SF0">
    <property type="entry name" value="NAD KINASE"/>
    <property type="match status" value="1"/>
</dbReference>
<keyword evidence="6" id="KW-0067">ATP-binding</keyword>
<dbReference type="InterPro" id="IPR002504">
    <property type="entry name" value="NADK"/>
</dbReference>
<dbReference type="Gene3D" id="2.60.200.30">
    <property type="entry name" value="Probable inorganic polyphosphate/atp-NAD kinase, domain 2"/>
    <property type="match status" value="1"/>
</dbReference>
<dbReference type="PANTHER" id="PTHR20275">
    <property type="entry name" value="NAD KINASE"/>
    <property type="match status" value="1"/>
</dbReference>
<dbReference type="HAMAP" id="MF_00361">
    <property type="entry name" value="NAD_kinase"/>
    <property type="match status" value="1"/>
</dbReference>
<proteinExistence type="inferred from homology"/>
<comment type="similarity">
    <text evidence="6">Belongs to the NAD kinase family.</text>
</comment>
<comment type="function">
    <text evidence="6">Involved in the regulation of the intracellular balance of NAD and NADP, and is a key enzyme in the biosynthesis of NADP. Catalyzes specifically the phosphorylation on 2'-hydroxyl of the adenosine moiety of NAD to yield NADP.</text>
</comment>
<dbReference type="GO" id="GO:0051287">
    <property type="term" value="F:NAD binding"/>
    <property type="evidence" value="ECO:0007669"/>
    <property type="project" value="UniProtKB-ARBA"/>
</dbReference>
<keyword evidence="6" id="KW-0963">Cytoplasm</keyword>
<comment type="cofactor">
    <cofactor evidence="6">
        <name>a divalent metal cation</name>
        <dbReference type="ChEBI" id="CHEBI:60240"/>
    </cofactor>
</comment>
<dbReference type="GO" id="GO:0005737">
    <property type="term" value="C:cytoplasm"/>
    <property type="evidence" value="ECO:0007669"/>
    <property type="project" value="UniProtKB-SubCell"/>
</dbReference>
<keyword evidence="1 6" id="KW-0808">Transferase</keyword>
<feature type="active site" description="Proton acceptor" evidence="6">
    <location>
        <position position="79"/>
    </location>
</feature>
<evidence type="ECO:0000256" key="2">
    <source>
        <dbReference type="ARBA" id="ARBA00022777"/>
    </source>
</evidence>
<accession>A0A6J4UX19</accession>
<dbReference type="InterPro" id="IPR016064">
    <property type="entry name" value="NAD/diacylglycerol_kinase_sf"/>
</dbReference>
<sequence>MGGSDQRASAPARRAVEIGEVRPPVRRVGLVAARSKAEARELARDVANWLSGQGIEVVPESRLAEQESAVDAVVVLGGDGLMMRAANAYPDIALLGINFGNVGFLALVERRDWRVALENLIAGRYMVEPGTTLAACLVREGVSRDAGWAINDVVLRGGARMVDTELYIGGHFVNTYPGDGMIVSTPHGSTAYCLAAGGPILTAGVRGFAIVPISCHSPIRTPLVVSEEDPIELLLANDHEASLILDGRETTPLRKGDIVRITRGDHLFKLVTFGTTNFYEAFRTKFNFQIRPNAVPSLPARPDGRHSGENGLAPGG</sequence>
<evidence type="ECO:0000256" key="1">
    <source>
        <dbReference type="ARBA" id="ARBA00022679"/>
    </source>
</evidence>
<evidence type="ECO:0000256" key="5">
    <source>
        <dbReference type="ARBA" id="ARBA00047925"/>
    </source>
</evidence>
<keyword evidence="3 6" id="KW-0521">NADP</keyword>
<dbReference type="GO" id="GO:0005524">
    <property type="term" value="F:ATP binding"/>
    <property type="evidence" value="ECO:0007669"/>
    <property type="project" value="UniProtKB-KW"/>
</dbReference>
<dbReference type="Pfam" id="PF01513">
    <property type="entry name" value="NAD_kinase"/>
    <property type="match status" value="1"/>
</dbReference>
<dbReference type="EC" id="2.7.1.23" evidence="6"/>
<keyword evidence="2 6" id="KW-0418">Kinase</keyword>